<evidence type="ECO:0000313" key="3">
    <source>
        <dbReference type="Proteomes" id="UP000315369"/>
    </source>
</evidence>
<evidence type="ECO:0000313" key="2">
    <source>
        <dbReference type="EMBL" id="TQF14201.1"/>
    </source>
</evidence>
<proteinExistence type="predicted"/>
<name>A0A540WYW5_9BACT</name>
<reference evidence="2 3" key="1">
    <citation type="submission" date="2019-06" db="EMBL/GenBank/DDBJ databases">
        <authorList>
            <person name="Livingstone P."/>
            <person name="Whitworth D."/>
        </authorList>
    </citation>
    <scope>NUCLEOTIDE SEQUENCE [LARGE SCALE GENOMIC DNA]</scope>
    <source>
        <strain evidence="2 3">AM401</strain>
    </source>
</reference>
<feature type="region of interest" description="Disordered" evidence="1">
    <location>
        <begin position="1"/>
        <end position="23"/>
    </location>
</feature>
<dbReference type="AlphaFoldDB" id="A0A540WYW5"/>
<organism evidence="2 3">
    <name type="scientific">Myxococcus llanfairpwllgwyngyllgogerychwyrndrobwllllantysiliogogogochensis</name>
    <dbReference type="NCBI Taxonomy" id="2590453"/>
    <lineage>
        <taxon>Bacteria</taxon>
        <taxon>Pseudomonadati</taxon>
        <taxon>Myxococcota</taxon>
        <taxon>Myxococcia</taxon>
        <taxon>Myxococcales</taxon>
        <taxon>Cystobacterineae</taxon>
        <taxon>Myxococcaceae</taxon>
        <taxon>Myxococcus</taxon>
    </lineage>
</organism>
<keyword evidence="3" id="KW-1185">Reference proteome</keyword>
<sequence>MPESSPADAAENPESTEAAPRHKLGDVHLDLTLNASDVTGKLDQLDERFAKTLALAERVAGIVTLGDLAAAINAASSVLGVLTGVDSWADAATRQRAVQATLAMVERAEHLARGK</sequence>
<protein>
    <submittedName>
        <fullName evidence="2">Uncharacterized protein</fullName>
    </submittedName>
</protein>
<accession>A0A540WYW5</accession>
<comment type="caution">
    <text evidence="2">The sequence shown here is derived from an EMBL/GenBank/DDBJ whole genome shotgun (WGS) entry which is preliminary data.</text>
</comment>
<evidence type="ECO:0000256" key="1">
    <source>
        <dbReference type="SAM" id="MobiDB-lite"/>
    </source>
</evidence>
<gene>
    <name evidence="2" type="ORF">FJV41_19725</name>
</gene>
<dbReference type="Proteomes" id="UP000315369">
    <property type="component" value="Unassembled WGS sequence"/>
</dbReference>
<dbReference type="EMBL" id="VIFM01000074">
    <property type="protein sequence ID" value="TQF14201.1"/>
    <property type="molecule type" value="Genomic_DNA"/>
</dbReference>